<sequence length="95" mass="10483">MEVEPLNSPDAVSLRHARHAARTRSVALTSRCAQACGERSRPMIDITRPPSPVPGCAACAELANRREAAQATYDRSAEVDANVLLRQHQRREHRA</sequence>
<dbReference type="EMBL" id="MLYO01000019">
    <property type="protein sequence ID" value="OIK05606.1"/>
    <property type="molecule type" value="Genomic_DNA"/>
</dbReference>
<name>A0A1S2QJG3_9ACTN</name>
<evidence type="ECO:0000313" key="1">
    <source>
        <dbReference type="EMBL" id="OIK05606.1"/>
    </source>
</evidence>
<keyword evidence="2" id="KW-1185">Reference proteome</keyword>
<comment type="caution">
    <text evidence="1">The sequence shown here is derived from an EMBL/GenBank/DDBJ whole genome shotgun (WGS) entry which is preliminary data.</text>
</comment>
<reference evidence="1 2" key="1">
    <citation type="submission" date="2016-10" db="EMBL/GenBank/DDBJ databases">
        <title>Genome sequence of Streptomyces sp. MUSC 1.</title>
        <authorList>
            <person name="Lee L.-H."/>
            <person name="Ser H.-L."/>
            <person name="Law J.W.-F."/>
        </authorList>
    </citation>
    <scope>NUCLEOTIDE SEQUENCE [LARGE SCALE GENOMIC DNA]</scope>
    <source>
        <strain evidence="1 2">MUSC 1</strain>
    </source>
</reference>
<gene>
    <name evidence="1" type="ORF">BIV23_11945</name>
</gene>
<proteinExistence type="predicted"/>
<dbReference type="OrthoDB" id="4254348at2"/>
<accession>A0A1S2QJG3</accession>
<evidence type="ECO:0000313" key="2">
    <source>
        <dbReference type="Proteomes" id="UP000179642"/>
    </source>
</evidence>
<protein>
    <submittedName>
        <fullName evidence="1">Uncharacterized protein</fullName>
    </submittedName>
</protein>
<dbReference type="Proteomes" id="UP000179642">
    <property type="component" value="Unassembled WGS sequence"/>
</dbReference>
<organism evidence="1 2">
    <name type="scientific">Streptomyces monashensis</name>
    <dbReference type="NCBI Taxonomy" id="1678012"/>
    <lineage>
        <taxon>Bacteria</taxon>
        <taxon>Bacillati</taxon>
        <taxon>Actinomycetota</taxon>
        <taxon>Actinomycetes</taxon>
        <taxon>Kitasatosporales</taxon>
        <taxon>Streptomycetaceae</taxon>
        <taxon>Streptomyces</taxon>
    </lineage>
</organism>
<dbReference type="AlphaFoldDB" id="A0A1S2QJG3"/>